<dbReference type="InterPro" id="IPR036291">
    <property type="entry name" value="NAD(P)-bd_dom_sf"/>
</dbReference>
<evidence type="ECO:0000256" key="1">
    <source>
        <dbReference type="ARBA" id="ARBA00006484"/>
    </source>
</evidence>
<dbReference type="Gene3D" id="3.40.50.720">
    <property type="entry name" value="NAD(P)-binding Rossmann-like Domain"/>
    <property type="match status" value="1"/>
</dbReference>
<dbReference type="AlphaFoldDB" id="A0AAD7FFW3"/>
<dbReference type="PANTHER" id="PTHR24321">
    <property type="entry name" value="DEHYDROGENASES, SHORT CHAIN"/>
    <property type="match status" value="1"/>
</dbReference>
<name>A0AAD7FFW3_9AGAR</name>
<evidence type="ECO:0000313" key="4">
    <source>
        <dbReference type="Proteomes" id="UP001221142"/>
    </source>
</evidence>
<dbReference type="Pfam" id="PF13561">
    <property type="entry name" value="adh_short_C2"/>
    <property type="match status" value="1"/>
</dbReference>
<reference evidence="3" key="1">
    <citation type="submission" date="2023-03" db="EMBL/GenBank/DDBJ databases">
        <title>Massive genome expansion in bonnet fungi (Mycena s.s.) driven by repeated elements and novel gene families across ecological guilds.</title>
        <authorList>
            <consortium name="Lawrence Berkeley National Laboratory"/>
            <person name="Harder C.B."/>
            <person name="Miyauchi S."/>
            <person name="Viragh M."/>
            <person name="Kuo A."/>
            <person name="Thoen E."/>
            <person name="Andreopoulos B."/>
            <person name="Lu D."/>
            <person name="Skrede I."/>
            <person name="Drula E."/>
            <person name="Henrissat B."/>
            <person name="Morin E."/>
            <person name="Kohler A."/>
            <person name="Barry K."/>
            <person name="LaButti K."/>
            <person name="Morin E."/>
            <person name="Salamov A."/>
            <person name="Lipzen A."/>
            <person name="Mereny Z."/>
            <person name="Hegedus B."/>
            <person name="Baldrian P."/>
            <person name="Stursova M."/>
            <person name="Weitz H."/>
            <person name="Taylor A."/>
            <person name="Grigoriev I.V."/>
            <person name="Nagy L.G."/>
            <person name="Martin F."/>
            <person name="Kauserud H."/>
        </authorList>
    </citation>
    <scope>NUCLEOTIDE SEQUENCE</scope>
    <source>
        <strain evidence="3">9284</strain>
    </source>
</reference>
<gene>
    <name evidence="3" type="ORF">FB45DRAFT_929287</name>
</gene>
<comment type="caution">
    <text evidence="3">The sequence shown here is derived from an EMBL/GenBank/DDBJ whole genome shotgun (WGS) entry which is preliminary data.</text>
</comment>
<dbReference type="GO" id="GO:0016491">
    <property type="term" value="F:oxidoreductase activity"/>
    <property type="evidence" value="ECO:0007669"/>
    <property type="project" value="UniProtKB-KW"/>
</dbReference>
<dbReference type="SUPFAM" id="SSF51735">
    <property type="entry name" value="NAD(P)-binding Rossmann-fold domains"/>
    <property type="match status" value="1"/>
</dbReference>
<dbReference type="EMBL" id="JARKIF010000016">
    <property type="protein sequence ID" value="KAJ7621463.1"/>
    <property type="molecule type" value="Genomic_DNA"/>
</dbReference>
<keyword evidence="2" id="KW-0560">Oxidoreductase</keyword>
<organism evidence="3 4">
    <name type="scientific">Roridomyces roridus</name>
    <dbReference type="NCBI Taxonomy" id="1738132"/>
    <lineage>
        <taxon>Eukaryota</taxon>
        <taxon>Fungi</taxon>
        <taxon>Dikarya</taxon>
        <taxon>Basidiomycota</taxon>
        <taxon>Agaricomycotina</taxon>
        <taxon>Agaricomycetes</taxon>
        <taxon>Agaricomycetidae</taxon>
        <taxon>Agaricales</taxon>
        <taxon>Marasmiineae</taxon>
        <taxon>Mycenaceae</taxon>
        <taxon>Roridomyces</taxon>
    </lineage>
</organism>
<dbReference type="InterPro" id="IPR002347">
    <property type="entry name" value="SDR_fam"/>
</dbReference>
<evidence type="ECO:0000256" key="2">
    <source>
        <dbReference type="ARBA" id="ARBA00023002"/>
    </source>
</evidence>
<accession>A0AAD7FFW3</accession>
<keyword evidence="4" id="KW-1185">Reference proteome</keyword>
<proteinExistence type="inferred from homology"/>
<dbReference type="Proteomes" id="UP001221142">
    <property type="component" value="Unassembled WGS sequence"/>
</dbReference>
<sequence>MEFGSHGITVNAYAPGVIETPMMFGALPTEMRASFKANTPLKTFGVPTDIADFVSFIASKESKFITGQTISINGGLFFD</sequence>
<evidence type="ECO:0000313" key="3">
    <source>
        <dbReference type="EMBL" id="KAJ7621463.1"/>
    </source>
</evidence>
<comment type="similarity">
    <text evidence="1">Belongs to the short-chain dehydrogenases/reductases (SDR) family.</text>
</comment>
<dbReference type="PRINTS" id="PR00081">
    <property type="entry name" value="GDHRDH"/>
</dbReference>
<protein>
    <submittedName>
        <fullName evidence="3">Short-chain dehydrogenase/reductase SDR</fullName>
    </submittedName>
</protein>
<dbReference type="PANTHER" id="PTHR24321:SF8">
    <property type="entry name" value="ESTRADIOL 17-BETA-DEHYDROGENASE 8-RELATED"/>
    <property type="match status" value="1"/>
</dbReference>